<dbReference type="PIRSF" id="PIRSF002070">
    <property type="entry name" value="SSB"/>
    <property type="match status" value="1"/>
</dbReference>
<dbReference type="AlphaFoldDB" id="A0A6I4XUF3"/>
<sequence>MLNVHCIEGRLAESPVLKKTESGTCYTRVLLISKRNFKTKKESDYQSDSFLCVLYGTIAKSFVEMTCRGSHVSFVARVQVRPYENQSGERCYVSEDIVQSYNLLETKEVTDRRRKHLLEGQPAEEMALNEYRQAVENIPTSYDEADWYQ</sequence>
<dbReference type="InterPro" id="IPR012340">
    <property type="entry name" value="NA-bd_OB-fold"/>
</dbReference>
<dbReference type="GO" id="GO:0003697">
    <property type="term" value="F:single-stranded DNA binding"/>
    <property type="evidence" value="ECO:0007669"/>
    <property type="project" value="InterPro"/>
</dbReference>
<organism evidence="3 4">
    <name type="scientific">Enterococcus gallinarum</name>
    <dbReference type="NCBI Taxonomy" id="1353"/>
    <lineage>
        <taxon>Bacteria</taxon>
        <taxon>Bacillati</taxon>
        <taxon>Bacillota</taxon>
        <taxon>Bacilli</taxon>
        <taxon>Lactobacillales</taxon>
        <taxon>Enterococcaceae</taxon>
        <taxon>Enterococcus</taxon>
    </lineage>
</organism>
<dbReference type="InterPro" id="IPR000424">
    <property type="entry name" value="Primosome_PriB/ssb"/>
</dbReference>
<dbReference type="EMBL" id="WVTI01000016">
    <property type="protein sequence ID" value="MXS27188.1"/>
    <property type="molecule type" value="Genomic_DNA"/>
</dbReference>
<evidence type="ECO:0000313" key="3">
    <source>
        <dbReference type="EMBL" id="MXS27188.1"/>
    </source>
</evidence>
<evidence type="ECO:0000256" key="2">
    <source>
        <dbReference type="PIRNR" id="PIRNR002070"/>
    </source>
</evidence>
<comment type="caution">
    <text evidence="3">The sequence shown here is derived from an EMBL/GenBank/DDBJ whole genome shotgun (WGS) entry which is preliminary data.</text>
</comment>
<keyword evidence="1 2" id="KW-0238">DNA-binding</keyword>
<dbReference type="Pfam" id="PF00436">
    <property type="entry name" value="SSB"/>
    <property type="match status" value="1"/>
</dbReference>
<dbReference type="PROSITE" id="PS50935">
    <property type="entry name" value="SSB"/>
    <property type="match status" value="1"/>
</dbReference>
<evidence type="ECO:0000256" key="1">
    <source>
        <dbReference type="ARBA" id="ARBA00023125"/>
    </source>
</evidence>
<accession>A0A6I4XUF3</accession>
<dbReference type="Gene3D" id="2.40.50.140">
    <property type="entry name" value="Nucleic acid-binding proteins"/>
    <property type="match status" value="1"/>
</dbReference>
<evidence type="ECO:0000313" key="4">
    <source>
        <dbReference type="Proteomes" id="UP000439965"/>
    </source>
</evidence>
<dbReference type="RefSeq" id="WP_142425378.1">
    <property type="nucleotide sequence ID" value="NZ_CABGTZ010000012.1"/>
</dbReference>
<protein>
    <recommendedName>
        <fullName evidence="2">Single-stranded DNA-binding protein</fullName>
    </recommendedName>
</protein>
<gene>
    <name evidence="3" type="ORF">GTI89_14095</name>
</gene>
<dbReference type="GO" id="GO:0006260">
    <property type="term" value="P:DNA replication"/>
    <property type="evidence" value="ECO:0007669"/>
    <property type="project" value="InterPro"/>
</dbReference>
<dbReference type="SUPFAM" id="SSF50249">
    <property type="entry name" value="Nucleic acid-binding proteins"/>
    <property type="match status" value="1"/>
</dbReference>
<dbReference type="InterPro" id="IPR011344">
    <property type="entry name" value="ssDNA-bd"/>
</dbReference>
<name>A0A6I4XUF3_ENTGA</name>
<proteinExistence type="predicted"/>
<dbReference type="Proteomes" id="UP000439965">
    <property type="component" value="Unassembled WGS sequence"/>
</dbReference>
<reference evidence="3 4" key="1">
    <citation type="submission" date="2019-04" db="EMBL/GenBank/DDBJ databases">
        <title>Step-wise assembly of the neonatal virome modulated by breast feeding.</title>
        <authorList>
            <person name="Liang G."/>
            <person name="Bushman F."/>
        </authorList>
    </citation>
    <scope>NUCLEOTIDE SEQUENCE [LARGE SCALE GENOMIC DNA]</scope>
    <source>
        <strain evidence="3 4">E3404</strain>
    </source>
</reference>